<gene>
    <name evidence="7" type="ORF">GHA01_28160</name>
    <name evidence="8" type="ORF">K1W68_13180</name>
</gene>
<dbReference type="GeneID" id="61366290"/>
<accession>A0AAW5EUG0</accession>
<dbReference type="EMBL" id="JAIBCX010000043">
    <property type="protein sequence ID" value="MCJ8354930.1"/>
    <property type="molecule type" value="Genomic_DNA"/>
</dbReference>
<evidence type="ECO:0000256" key="3">
    <source>
        <dbReference type="ARBA" id="ARBA00023163"/>
    </source>
</evidence>
<dbReference type="SUPFAM" id="SSF51206">
    <property type="entry name" value="cAMP-binding domain-like"/>
    <property type="match status" value="1"/>
</dbReference>
<reference evidence="7 9" key="1">
    <citation type="submission" date="2019-06" db="EMBL/GenBank/DDBJ databases">
        <title>Whole genome shotgun sequence of Komagataeibacter hansenii NBRC 14820.</title>
        <authorList>
            <person name="Hosoyama A."/>
            <person name="Uohara A."/>
            <person name="Ohji S."/>
            <person name="Ichikawa N."/>
        </authorList>
    </citation>
    <scope>NUCLEOTIDE SEQUENCE [LARGE SCALE GENOMIC DNA]</scope>
    <source>
        <strain evidence="7 9">NBRC 14820</strain>
    </source>
</reference>
<dbReference type="InterPro" id="IPR018490">
    <property type="entry name" value="cNMP-bd_dom_sf"/>
</dbReference>
<evidence type="ECO:0000313" key="10">
    <source>
        <dbReference type="Proteomes" id="UP001202887"/>
    </source>
</evidence>
<dbReference type="PANTHER" id="PTHR24567:SF75">
    <property type="entry name" value="FUMARATE AND NITRATE REDUCTION REGULATORY PROTEIN"/>
    <property type="match status" value="1"/>
</dbReference>
<dbReference type="GO" id="GO:0005829">
    <property type="term" value="C:cytosol"/>
    <property type="evidence" value="ECO:0007669"/>
    <property type="project" value="TreeGrafter"/>
</dbReference>
<dbReference type="AlphaFoldDB" id="A0AAW5EUG0"/>
<dbReference type="Gene3D" id="2.60.120.10">
    <property type="entry name" value="Jelly Rolls"/>
    <property type="match status" value="1"/>
</dbReference>
<organism evidence="8 10">
    <name type="scientific">Novacetimonas hansenii</name>
    <name type="common">Komagataeibacter hansenii</name>
    <dbReference type="NCBI Taxonomy" id="436"/>
    <lineage>
        <taxon>Bacteria</taxon>
        <taxon>Pseudomonadati</taxon>
        <taxon>Pseudomonadota</taxon>
        <taxon>Alphaproteobacteria</taxon>
        <taxon>Acetobacterales</taxon>
        <taxon>Acetobacteraceae</taxon>
        <taxon>Novacetimonas</taxon>
    </lineage>
</organism>
<dbReference type="RefSeq" id="WP_003621567.1">
    <property type="nucleotide sequence ID" value="NZ_BJNN01000154.1"/>
</dbReference>
<keyword evidence="1" id="KW-0805">Transcription regulation</keyword>
<dbReference type="Proteomes" id="UP000319478">
    <property type="component" value="Unassembled WGS sequence"/>
</dbReference>
<dbReference type="PANTHER" id="PTHR24567">
    <property type="entry name" value="CRP FAMILY TRANSCRIPTIONAL REGULATORY PROTEIN"/>
    <property type="match status" value="1"/>
</dbReference>
<dbReference type="CDD" id="cd00038">
    <property type="entry name" value="CAP_ED"/>
    <property type="match status" value="1"/>
</dbReference>
<dbReference type="GO" id="GO:0003677">
    <property type="term" value="F:DNA binding"/>
    <property type="evidence" value="ECO:0007669"/>
    <property type="project" value="UniProtKB-KW"/>
</dbReference>
<dbReference type="InterPro" id="IPR036388">
    <property type="entry name" value="WH-like_DNA-bd_sf"/>
</dbReference>
<dbReference type="InterPro" id="IPR012318">
    <property type="entry name" value="HTH_CRP"/>
</dbReference>
<feature type="domain" description="Cyclic nucleotide-binding" evidence="5">
    <location>
        <begin position="46"/>
        <end position="145"/>
    </location>
</feature>
<dbReference type="InterPro" id="IPR014710">
    <property type="entry name" value="RmlC-like_jellyroll"/>
</dbReference>
<dbReference type="EMBL" id="BJNN01000154">
    <property type="protein sequence ID" value="GEC64967.1"/>
    <property type="molecule type" value="Genomic_DNA"/>
</dbReference>
<dbReference type="Pfam" id="PF13545">
    <property type="entry name" value="HTH_Crp_2"/>
    <property type="match status" value="1"/>
</dbReference>
<evidence type="ECO:0000313" key="9">
    <source>
        <dbReference type="Proteomes" id="UP000319478"/>
    </source>
</evidence>
<dbReference type="CDD" id="cd00092">
    <property type="entry name" value="HTH_CRP"/>
    <property type="match status" value="1"/>
</dbReference>
<dbReference type="PROSITE" id="PS51063">
    <property type="entry name" value="HTH_CRP_2"/>
    <property type="match status" value="1"/>
</dbReference>
<keyword evidence="9" id="KW-1185">Reference proteome</keyword>
<comment type="caution">
    <text evidence="8">The sequence shown here is derived from an EMBL/GenBank/DDBJ whole genome shotgun (WGS) entry which is preliminary data.</text>
</comment>
<dbReference type="Pfam" id="PF00027">
    <property type="entry name" value="cNMP_binding"/>
    <property type="match status" value="1"/>
</dbReference>
<dbReference type="InterPro" id="IPR050397">
    <property type="entry name" value="Env_Response_Regulators"/>
</dbReference>
<evidence type="ECO:0000256" key="4">
    <source>
        <dbReference type="SAM" id="MobiDB-lite"/>
    </source>
</evidence>
<evidence type="ECO:0000313" key="8">
    <source>
        <dbReference type="EMBL" id="MCJ8354930.1"/>
    </source>
</evidence>
<feature type="region of interest" description="Disordered" evidence="4">
    <location>
        <begin position="1"/>
        <end position="23"/>
    </location>
</feature>
<dbReference type="SMR" id="A0AAW5EUG0"/>
<evidence type="ECO:0000259" key="6">
    <source>
        <dbReference type="PROSITE" id="PS51063"/>
    </source>
</evidence>
<evidence type="ECO:0000256" key="2">
    <source>
        <dbReference type="ARBA" id="ARBA00023125"/>
    </source>
</evidence>
<dbReference type="PROSITE" id="PS00042">
    <property type="entry name" value="HTH_CRP_1"/>
    <property type="match status" value="1"/>
</dbReference>
<dbReference type="SMART" id="SM00100">
    <property type="entry name" value="cNMP"/>
    <property type="match status" value="1"/>
</dbReference>
<name>A0AAW5EUG0_NOVHA</name>
<proteinExistence type="predicted"/>
<evidence type="ECO:0000259" key="5">
    <source>
        <dbReference type="PROSITE" id="PS50042"/>
    </source>
</evidence>
<keyword evidence="2" id="KW-0238">DNA-binding</keyword>
<evidence type="ECO:0000313" key="7">
    <source>
        <dbReference type="EMBL" id="GEC64967.1"/>
    </source>
</evidence>
<feature type="domain" description="HTH crp-type" evidence="6">
    <location>
        <begin position="159"/>
        <end position="231"/>
    </location>
</feature>
<dbReference type="InterPro" id="IPR036390">
    <property type="entry name" value="WH_DNA-bd_sf"/>
</dbReference>
<dbReference type="Gene3D" id="1.10.10.10">
    <property type="entry name" value="Winged helix-like DNA-binding domain superfamily/Winged helix DNA-binding domain"/>
    <property type="match status" value="1"/>
</dbReference>
<dbReference type="SMART" id="SM00419">
    <property type="entry name" value="HTH_CRP"/>
    <property type="match status" value="1"/>
</dbReference>
<reference evidence="8" key="2">
    <citation type="journal article" date="2021" name="Polymers (Basel)">
        <title>Highly Stretchable Bacterial Cellulose Produced by Komagataeibacter hansenii SI1.</title>
        <authorList>
            <person name="Cielecka I."/>
            <person name="Ryngajllo M."/>
            <person name="Maniukiewicz W."/>
            <person name="Bielecki S."/>
        </authorList>
    </citation>
    <scope>NUCLEOTIDE SEQUENCE</scope>
    <source>
        <strain evidence="8">SI1</strain>
    </source>
</reference>
<protein>
    <submittedName>
        <fullName evidence="8">Helix-turn-helix domain-containing protein</fullName>
    </submittedName>
</protein>
<dbReference type="PRINTS" id="PR00034">
    <property type="entry name" value="HTHCRP"/>
</dbReference>
<sequence>MRTISPSSPADHNGTPSFPTSFPPMPDRLCRDIVDFCNKHHTTCRETRFHPKSIIIEESATAHYTFLVRHGTVKLSKSMPNGRSQIVGFVGSGHILGTSSQDVYMFQAEAITDVTVNRLSRTMFEDILVNAPDILSRLLEETTAQLVMIQDRLLALGRKTAREKLASFLLREATRNNGSNIHLPFSLQMSRADIADYLGLSTETVSRLMSMFHQEKVIHRSRQVIQLLAPSHLAAMACTIL</sequence>
<reference evidence="8" key="3">
    <citation type="submission" date="2022-03" db="EMBL/GenBank/DDBJ databases">
        <authorList>
            <person name="Ryngajllo M."/>
            <person name="Jacek P."/>
            <person name="Kubiak K."/>
        </authorList>
    </citation>
    <scope>NUCLEOTIDE SEQUENCE</scope>
    <source>
        <strain evidence="8">SI1</strain>
    </source>
</reference>
<dbReference type="SUPFAM" id="SSF46785">
    <property type="entry name" value="Winged helix' DNA-binding domain"/>
    <property type="match status" value="1"/>
</dbReference>
<dbReference type="InterPro" id="IPR000595">
    <property type="entry name" value="cNMP-bd_dom"/>
</dbReference>
<evidence type="ECO:0000256" key="1">
    <source>
        <dbReference type="ARBA" id="ARBA00023015"/>
    </source>
</evidence>
<keyword evidence="3" id="KW-0804">Transcription</keyword>
<feature type="compositionally biased region" description="Polar residues" evidence="4">
    <location>
        <begin position="1"/>
        <end position="10"/>
    </location>
</feature>
<dbReference type="Proteomes" id="UP001202887">
    <property type="component" value="Unassembled WGS sequence"/>
</dbReference>
<dbReference type="InterPro" id="IPR018335">
    <property type="entry name" value="Tscrpt_reg_HTH_Crp-type_CS"/>
</dbReference>
<dbReference type="GO" id="GO:0003700">
    <property type="term" value="F:DNA-binding transcription factor activity"/>
    <property type="evidence" value="ECO:0007669"/>
    <property type="project" value="InterPro"/>
</dbReference>
<dbReference type="PROSITE" id="PS50042">
    <property type="entry name" value="CNMP_BINDING_3"/>
    <property type="match status" value="1"/>
</dbReference>